<dbReference type="GO" id="GO:0000400">
    <property type="term" value="F:four-way junction DNA binding"/>
    <property type="evidence" value="ECO:0007669"/>
    <property type="project" value="TreeGrafter"/>
</dbReference>
<dbReference type="Pfam" id="PF00270">
    <property type="entry name" value="DEAD"/>
    <property type="match status" value="1"/>
</dbReference>
<evidence type="ECO:0000256" key="1">
    <source>
        <dbReference type="ARBA" id="ARBA00004123"/>
    </source>
</evidence>
<dbReference type="InterPro" id="IPR001650">
    <property type="entry name" value="Helicase_C-like"/>
</dbReference>
<evidence type="ECO:0000313" key="11">
    <source>
        <dbReference type="EMBL" id="CAD7013076.1"/>
    </source>
</evidence>
<evidence type="ECO:0000256" key="2">
    <source>
        <dbReference type="ARBA" id="ARBA00009889"/>
    </source>
</evidence>
<evidence type="ECO:0000256" key="8">
    <source>
        <dbReference type="SAM" id="MobiDB-lite"/>
    </source>
</evidence>
<dbReference type="GO" id="GO:0005634">
    <property type="term" value="C:nucleus"/>
    <property type="evidence" value="ECO:0007669"/>
    <property type="project" value="UniProtKB-SubCell"/>
</dbReference>
<dbReference type="PROSITE" id="PS51192">
    <property type="entry name" value="HELICASE_ATP_BIND_1"/>
    <property type="match status" value="1"/>
</dbReference>
<dbReference type="Proteomes" id="UP000606786">
    <property type="component" value="Unassembled WGS sequence"/>
</dbReference>
<organism evidence="11 12">
    <name type="scientific">Ceratitis capitata</name>
    <name type="common">Mediterranean fruit fly</name>
    <name type="synonym">Tephritis capitata</name>
    <dbReference type="NCBI Taxonomy" id="7213"/>
    <lineage>
        <taxon>Eukaryota</taxon>
        <taxon>Metazoa</taxon>
        <taxon>Ecdysozoa</taxon>
        <taxon>Arthropoda</taxon>
        <taxon>Hexapoda</taxon>
        <taxon>Insecta</taxon>
        <taxon>Pterygota</taxon>
        <taxon>Neoptera</taxon>
        <taxon>Endopterygota</taxon>
        <taxon>Diptera</taxon>
        <taxon>Brachycera</taxon>
        <taxon>Muscomorpha</taxon>
        <taxon>Tephritoidea</taxon>
        <taxon>Tephritidae</taxon>
        <taxon>Ceratitis</taxon>
        <taxon>Ceratitis</taxon>
    </lineage>
</organism>
<evidence type="ECO:0000313" key="12">
    <source>
        <dbReference type="Proteomes" id="UP000606786"/>
    </source>
</evidence>
<dbReference type="GO" id="GO:0005524">
    <property type="term" value="F:ATP binding"/>
    <property type="evidence" value="ECO:0007669"/>
    <property type="project" value="UniProtKB-KW"/>
</dbReference>
<dbReference type="GO" id="GO:0036297">
    <property type="term" value="P:interstrand cross-link repair"/>
    <property type="evidence" value="ECO:0007669"/>
    <property type="project" value="TreeGrafter"/>
</dbReference>
<keyword evidence="6" id="KW-0067">ATP-binding</keyword>
<dbReference type="PANTHER" id="PTHR14025">
    <property type="entry name" value="FANCONI ANEMIA GROUP M FANCM FAMILY MEMBER"/>
    <property type="match status" value="1"/>
</dbReference>
<dbReference type="InterPro" id="IPR044749">
    <property type="entry name" value="FANCM_DEXDc"/>
</dbReference>
<comment type="subcellular location">
    <subcellularLocation>
        <location evidence="1">Nucleus</location>
    </subcellularLocation>
</comment>
<dbReference type="GO" id="GO:0043138">
    <property type="term" value="F:3'-5' DNA helicase activity"/>
    <property type="evidence" value="ECO:0007669"/>
    <property type="project" value="InterPro"/>
</dbReference>
<feature type="region of interest" description="Disordered" evidence="8">
    <location>
        <begin position="1124"/>
        <end position="1143"/>
    </location>
</feature>
<feature type="domain" description="Helicase C-terminal" evidence="10">
    <location>
        <begin position="446"/>
        <end position="613"/>
    </location>
</feature>
<dbReference type="InterPro" id="IPR039686">
    <property type="entry name" value="FANCM/Mph1-like_ID"/>
</dbReference>
<dbReference type="GO" id="GO:0009378">
    <property type="term" value="F:four-way junction helicase activity"/>
    <property type="evidence" value="ECO:0007669"/>
    <property type="project" value="TreeGrafter"/>
</dbReference>
<keyword evidence="3" id="KW-0547">Nucleotide-binding</keyword>
<keyword evidence="12" id="KW-1185">Reference proteome</keyword>
<dbReference type="Gene3D" id="1.20.1320.20">
    <property type="entry name" value="hef helicase domain"/>
    <property type="match status" value="1"/>
</dbReference>
<dbReference type="FunFam" id="3.40.50.300:FF:000861">
    <property type="entry name" value="Fanconi anemia, complementation group M"/>
    <property type="match status" value="1"/>
</dbReference>
<gene>
    <name evidence="11" type="ORF">CCAP1982_LOCUS21154</name>
</gene>
<dbReference type="PANTHER" id="PTHR14025:SF20">
    <property type="entry name" value="FANCONI ANEMIA GROUP M PROTEIN"/>
    <property type="match status" value="1"/>
</dbReference>
<dbReference type="CDD" id="cd18033">
    <property type="entry name" value="DEXDc_FANCM"/>
    <property type="match status" value="1"/>
</dbReference>
<proteinExistence type="inferred from homology"/>
<dbReference type="SMART" id="SM00487">
    <property type="entry name" value="DEXDc"/>
    <property type="match status" value="1"/>
</dbReference>
<dbReference type="GO" id="GO:0016787">
    <property type="term" value="F:hydrolase activity"/>
    <property type="evidence" value="ECO:0007669"/>
    <property type="project" value="UniProtKB-KW"/>
</dbReference>
<reference evidence="11" key="1">
    <citation type="submission" date="2020-11" db="EMBL/GenBank/DDBJ databases">
        <authorList>
            <person name="Whitehead M."/>
        </authorList>
    </citation>
    <scope>NUCLEOTIDE SEQUENCE</scope>
    <source>
        <strain evidence="11">EGII</strain>
    </source>
</reference>
<dbReference type="CDD" id="cd12091">
    <property type="entry name" value="FANCM_ID"/>
    <property type="match status" value="1"/>
</dbReference>
<evidence type="ECO:0000259" key="9">
    <source>
        <dbReference type="PROSITE" id="PS51192"/>
    </source>
</evidence>
<name>A0A811VCH6_CERCA</name>
<feature type="domain" description="Helicase ATP-binding" evidence="9">
    <location>
        <begin position="90"/>
        <end position="269"/>
    </location>
</feature>
<accession>A0A811VCH6</accession>
<comment type="caution">
    <text evidence="11">The sequence shown here is derived from an EMBL/GenBank/DDBJ whole genome shotgun (WGS) entry which is preliminary data.</text>
</comment>
<dbReference type="InterPro" id="IPR014001">
    <property type="entry name" value="Helicase_ATP-bd"/>
</dbReference>
<dbReference type="GO" id="GO:0045003">
    <property type="term" value="P:double-strand break repair via synthesis-dependent strand annealing"/>
    <property type="evidence" value="ECO:0007669"/>
    <property type="project" value="TreeGrafter"/>
</dbReference>
<dbReference type="InterPro" id="IPR011545">
    <property type="entry name" value="DEAD/DEAH_box_helicase_dom"/>
</dbReference>
<dbReference type="OrthoDB" id="6513042at2759"/>
<protein>
    <submittedName>
        <fullName evidence="11">(Mediterranean fruit fly) hypothetical protein</fullName>
    </submittedName>
</protein>
<evidence type="ECO:0000256" key="3">
    <source>
        <dbReference type="ARBA" id="ARBA00022741"/>
    </source>
</evidence>
<dbReference type="SMART" id="SM00490">
    <property type="entry name" value="HELICc"/>
    <property type="match status" value="1"/>
</dbReference>
<dbReference type="Gene3D" id="3.40.50.300">
    <property type="entry name" value="P-loop containing nucleotide triphosphate hydrolases"/>
    <property type="match status" value="2"/>
</dbReference>
<dbReference type="PROSITE" id="PS51194">
    <property type="entry name" value="HELICASE_CTER"/>
    <property type="match status" value="1"/>
</dbReference>
<evidence type="ECO:0000256" key="4">
    <source>
        <dbReference type="ARBA" id="ARBA00022801"/>
    </source>
</evidence>
<keyword evidence="4" id="KW-0378">Hydrolase</keyword>
<keyword evidence="5" id="KW-0347">Helicase</keyword>
<evidence type="ECO:0000256" key="5">
    <source>
        <dbReference type="ARBA" id="ARBA00022806"/>
    </source>
</evidence>
<dbReference type="InterPro" id="IPR027417">
    <property type="entry name" value="P-loop_NTPase"/>
</dbReference>
<dbReference type="Pfam" id="PF00271">
    <property type="entry name" value="Helicase_C"/>
    <property type="match status" value="1"/>
</dbReference>
<dbReference type="SUPFAM" id="SSF52540">
    <property type="entry name" value="P-loop containing nucleoside triphosphate hydrolases"/>
    <property type="match status" value="1"/>
</dbReference>
<evidence type="ECO:0000259" key="10">
    <source>
        <dbReference type="PROSITE" id="PS51194"/>
    </source>
</evidence>
<dbReference type="EMBL" id="CAJHJT010000056">
    <property type="protein sequence ID" value="CAD7013076.1"/>
    <property type="molecule type" value="Genomic_DNA"/>
</dbReference>
<sequence>MQSCFETKLNELICLAFTMINNSDMSTSSNTWWDMTVDDADLQKVFDTSVLSGNKSQLRTSEQHDGFDNNVGDTWLYPNNLPQREYQLSIVNNSLFKNTLVVLPTGLGKTFIAAVVMYNIYRWYPTGKIIFMAPTRPLVAQQIEACQSVMPFPDNDTVELTGRLQRSRRKELWNTKRVFFATPHVVHSDIIAYQKACEEYSVDSIFPFQKVRLIVVDEAHRARGRYAYNEVIRTIKQRNNYFRVLALSATPGRTMEDVAEVVKNLLISHIEIRCDTSVDVLPYVHKRVMKTIVVTLSEDLKKLSEEVLSIINPYIRQLVDSNVLSGSLQRISRNFLLFEQKRFRERSQYQQYPEKSSITTNFSFCISMYHALELLERHGVRVFLNYFDESDEGHCKFVLNMEPRIKRLVGRLHDELGPNPFEFPLHPMTNGRLPKISDNFYFGHPKFEQARNCLLHHFQAKPHSRAIVFCEYRESVMLMYQLLLQHPALLRPRYFIGQGNINGSLRPLTQKQQIEIMQGFRIGKYNILISTSIGEEGIDVGEVELIVCFDVSTKNPQRFIQRIGRTGRRKQGNVVVLVTEGQEHQILKDVLAQKDQTNAKILQSTAVKNSLYKCSPRLVPTDIDPKVLQVFIKPQSKGNKVDMLKYKTKNSNTSQDLKSFLKRKMIMKPSFQAENPSQHGLQTQQNLEKCLNKIDNYFKEFEDPVASNTQLLMPNTLSQISANRLRHSHSFQKLQKSLEKSCSLIPAKALITNPRDQVKSPNISNEGKMFILRSYPFIVKDTLEKMKILDILSLESHGITSEEGDIRVFYDIIEKLLGGTRSAVENFIDQMDIKSMVEKSICKHPFTNKECEGDFKNIFKVVFQKLENQLFLCDNFDYVQDELKKTEFYNMLNPDPVENALRTFSYSPSEKEVESMIYETIVLDEEGYSSNLTEFNTTTKSTIQSNYQWDDFEKNAANKSTPLHGPIVKSFQRQLLNSEKKNTTKAGDLFYKWNECISESNQRGDLDIIYLSETSADAPTVVKERSTNVKSNLPDNSCELNVASDAEQSINLKKSIRRELDFNMESFLEPFPEEIDDKICSFKLTSRKTNLNLSQEEIEFNPDLSNRKVAHDIVNMNTSSDFKSVSKEPISERSVTPPIRPQSISKSYERTPSLFEMFLQNVKNSSNLSENIKRSISFAENEVRKSSISAKNMNLNSAANYFRIGEKVVDFPSPEKTLGKLFTICNSSHVDITKKNNREANREAFMETQVPIKCLEVSTSTKTKTFHTEAQLKSSLNDCTDTKSEAGSETDCEEITEIKKSKGCARLKGKRPRRVENFLDDEAIVSGCDESDEELSGMPCSQNVKDSMIVSSDEIEVMDENEITATQMHAHYLQSIKSPKHIPRGAFKIPVFYECNDRNDIYSQTVPLESSQYVCDSFVVDEADVARHVDSRNESLSPLERAEHILKKRRRSRKKFREVAKVEHRRRVYQVPDSSDDDLNL</sequence>
<keyword evidence="7" id="KW-0539">Nucleus</keyword>
<comment type="similarity">
    <text evidence="2">Belongs to the DEAD box helicase family. DEAH subfamily. FANCM sub-subfamily.</text>
</comment>
<evidence type="ECO:0000256" key="6">
    <source>
        <dbReference type="ARBA" id="ARBA00022840"/>
    </source>
</evidence>
<evidence type="ECO:0000256" key="7">
    <source>
        <dbReference type="ARBA" id="ARBA00023242"/>
    </source>
</evidence>